<dbReference type="InterPro" id="IPR027417">
    <property type="entry name" value="P-loop_NTPase"/>
</dbReference>
<dbReference type="InterPro" id="IPR001650">
    <property type="entry name" value="Helicase_C-like"/>
</dbReference>
<comment type="catalytic activity">
    <reaction evidence="5">
        <text>ATP + H2O = ADP + phosphate + H(+)</text>
        <dbReference type="Rhea" id="RHEA:13065"/>
        <dbReference type="ChEBI" id="CHEBI:15377"/>
        <dbReference type="ChEBI" id="CHEBI:15378"/>
        <dbReference type="ChEBI" id="CHEBI:30616"/>
        <dbReference type="ChEBI" id="CHEBI:43474"/>
        <dbReference type="ChEBI" id="CHEBI:456216"/>
        <dbReference type="EC" id="3.6.4.13"/>
    </reaction>
</comment>
<dbReference type="GO" id="GO:0003724">
    <property type="term" value="F:RNA helicase activity"/>
    <property type="evidence" value="ECO:0007669"/>
    <property type="project" value="UniProtKB-EC"/>
</dbReference>
<evidence type="ECO:0000256" key="5">
    <source>
        <dbReference type="RuleBase" id="RU365068"/>
    </source>
</evidence>
<feature type="domain" description="Helicase C-terminal" evidence="8">
    <location>
        <begin position="384"/>
        <end position="536"/>
    </location>
</feature>
<dbReference type="PROSITE" id="PS51192">
    <property type="entry name" value="HELICASE_ATP_BIND_1"/>
    <property type="match status" value="1"/>
</dbReference>
<evidence type="ECO:0000313" key="9">
    <source>
        <dbReference type="EMBL" id="CBH15123.1"/>
    </source>
</evidence>
<protein>
    <recommendedName>
        <fullName evidence="5">ATP-dependent RNA helicase</fullName>
        <ecNumber evidence="5">3.6.4.13</ecNumber>
    </recommendedName>
</protein>
<dbReference type="Pfam" id="PF00271">
    <property type="entry name" value="Helicase_C"/>
    <property type="match status" value="1"/>
</dbReference>
<comment type="domain">
    <text evidence="5">The Q motif is unique to and characteristic of the DEAD box family of RNA helicases and controls ATP binding and hydrolysis.</text>
</comment>
<keyword evidence="5 9" id="KW-0347">Helicase</keyword>
<dbReference type="OrthoDB" id="10256233at2759"/>
<evidence type="ECO:0000259" key="8">
    <source>
        <dbReference type="PROSITE" id="PS51194"/>
    </source>
</evidence>
<proteinExistence type="inferred from homology"/>
<feature type="domain" description="Helicase ATP-binding" evidence="7">
    <location>
        <begin position="130"/>
        <end position="359"/>
    </location>
</feature>
<feature type="region of interest" description="Disordered" evidence="6">
    <location>
        <begin position="79"/>
        <end position="104"/>
    </location>
</feature>
<name>D0A1I1_TRYB9</name>
<dbReference type="SMART" id="SM00487">
    <property type="entry name" value="DEXDc"/>
    <property type="match status" value="1"/>
</dbReference>
<dbReference type="SUPFAM" id="SSF52540">
    <property type="entry name" value="P-loop containing nucleoside triphosphate hydrolases"/>
    <property type="match status" value="1"/>
</dbReference>
<dbReference type="CDD" id="cd18787">
    <property type="entry name" value="SF2_C_DEAD"/>
    <property type="match status" value="1"/>
</dbReference>
<dbReference type="GeneID" id="23865259"/>
<keyword evidence="3 5" id="KW-0067">ATP-binding</keyword>
<gene>
    <name evidence="9" type="ORF">TbgDal_X2050</name>
</gene>
<comment type="similarity">
    <text evidence="5">Belongs to the DEAD box helicase family.</text>
</comment>
<evidence type="ECO:0000256" key="1">
    <source>
        <dbReference type="ARBA" id="ARBA00022741"/>
    </source>
</evidence>
<accession>D0A1I1</accession>
<dbReference type="GO" id="GO:0003723">
    <property type="term" value="F:RNA binding"/>
    <property type="evidence" value="ECO:0007669"/>
    <property type="project" value="UniProtKB-UniRule"/>
</dbReference>
<feature type="region of interest" description="Disordered" evidence="6">
    <location>
        <begin position="236"/>
        <end position="274"/>
    </location>
</feature>
<dbReference type="VEuPathDB" id="TriTrypDB:Tbg972.10.2050"/>
<dbReference type="GO" id="GO:0005524">
    <property type="term" value="F:ATP binding"/>
    <property type="evidence" value="ECO:0007669"/>
    <property type="project" value="UniProtKB-UniRule"/>
</dbReference>
<keyword evidence="1 5" id="KW-0547">Nucleotide-binding</keyword>
<evidence type="ECO:0000256" key="2">
    <source>
        <dbReference type="ARBA" id="ARBA00022801"/>
    </source>
</evidence>
<dbReference type="PANTHER" id="PTHR24031">
    <property type="entry name" value="RNA HELICASE"/>
    <property type="match status" value="1"/>
</dbReference>
<dbReference type="InterPro" id="IPR011545">
    <property type="entry name" value="DEAD/DEAH_box_helicase_dom"/>
</dbReference>
<dbReference type="PROSITE" id="PS51194">
    <property type="entry name" value="HELICASE_CTER"/>
    <property type="match status" value="1"/>
</dbReference>
<evidence type="ECO:0000313" key="10">
    <source>
        <dbReference type="Proteomes" id="UP000002316"/>
    </source>
</evidence>
<feature type="compositionally biased region" description="Acidic residues" evidence="6">
    <location>
        <begin position="253"/>
        <end position="266"/>
    </location>
</feature>
<keyword evidence="4 5" id="KW-0694">RNA-binding</keyword>
<dbReference type="RefSeq" id="XP_011777389.1">
    <property type="nucleotide sequence ID" value="XM_011779087.1"/>
</dbReference>
<dbReference type="Proteomes" id="UP000002316">
    <property type="component" value="Chromosome 10"/>
</dbReference>
<dbReference type="EC" id="3.6.4.13" evidence="5"/>
<dbReference type="GO" id="GO:0016787">
    <property type="term" value="F:hydrolase activity"/>
    <property type="evidence" value="ECO:0007669"/>
    <property type="project" value="UniProtKB-KW"/>
</dbReference>
<feature type="compositionally biased region" description="Basic and acidic residues" evidence="6">
    <location>
        <begin position="236"/>
        <end position="252"/>
    </location>
</feature>
<feature type="compositionally biased region" description="Basic and acidic residues" evidence="6">
    <location>
        <begin position="79"/>
        <end position="88"/>
    </location>
</feature>
<dbReference type="Pfam" id="PF00270">
    <property type="entry name" value="DEAD"/>
    <property type="match status" value="1"/>
</dbReference>
<comment type="function">
    <text evidence="5">RNA helicase.</text>
</comment>
<evidence type="ECO:0000256" key="4">
    <source>
        <dbReference type="ARBA" id="ARBA00022884"/>
    </source>
</evidence>
<dbReference type="Gene3D" id="3.40.50.300">
    <property type="entry name" value="P-loop containing nucleotide triphosphate hydrolases"/>
    <property type="match status" value="2"/>
</dbReference>
<sequence length="633" mass="70614">MLGVTEQFCMTLQYLSTYDVPLYFSVFPPYQVLHLASMNIYSWESSARPQKGKAKKAGTIVFHPDETVDLSFNRLQKEYPLDKTEHPNSQKASEGQTERKKAPLMTAGTAKNLVKRMGFEALLPCQAQCYRGVFNRRDVILHSRTGSGKTLAYALPIIERHLIMSSFSPPASTGPFLLIFLFSNELAAQTKGVLKKIYPKLNILIAGFDNLEVRRCDVLIGTVRSLDEAIRGRLSKESTRGEKRTRSGRAREEEEEKEEAYCDDPGTDEREGDFASSSVSASNVCAIVVDEVDLTLGPRFSNIGRRMRNLLNFIRKANGSLAKGLLTDYRAHHYVLCGATIPNWVVKAGFLGVKKYYYQLVTVGTAKLPERLECFSMYCPQKARVDRAVQLLSTGNFGRTVVFGTRKQVLKIESFLLTQNLQFSFSSLDPGKDEVERIKAMENFNSGAASVIFCTDLAARGLDFIDVHMVLMLSLPKHNMAVETFVHRAGRTARAGRPGKCLQLHDEHEDAAIEAIEKNAHIVFKKYIVGGEGKGSVALKRIKKGNLTPPNDQAKTTFTLTVKNPFRSTKPDAVVPTALDVLKKNIGSLFSNVCNVTEDVSGEIVTFEYPANSSHEVRQKLWKFSLKEVTPQN</sequence>
<organism evidence="9 10">
    <name type="scientific">Trypanosoma brucei gambiense (strain MHOM/CI/86/DAL972)</name>
    <dbReference type="NCBI Taxonomy" id="679716"/>
    <lineage>
        <taxon>Eukaryota</taxon>
        <taxon>Discoba</taxon>
        <taxon>Euglenozoa</taxon>
        <taxon>Kinetoplastea</taxon>
        <taxon>Metakinetoplastina</taxon>
        <taxon>Trypanosomatida</taxon>
        <taxon>Trypanosomatidae</taxon>
        <taxon>Trypanosoma</taxon>
    </lineage>
</organism>
<dbReference type="AlphaFoldDB" id="D0A1I1"/>
<dbReference type="KEGG" id="tbg:TbgDal_X2050"/>
<reference evidence="10" key="1">
    <citation type="journal article" date="2010" name="PLoS Negl. Trop. Dis.">
        <title>The genome sequence of Trypanosoma brucei gambiense, causative agent of chronic human african trypanosomiasis.</title>
        <authorList>
            <person name="Jackson A.P."/>
            <person name="Sanders M."/>
            <person name="Berry A."/>
            <person name="McQuillan J."/>
            <person name="Aslett M.A."/>
            <person name="Quail M.A."/>
            <person name="Chukualim B."/>
            <person name="Capewell P."/>
            <person name="MacLeod A."/>
            <person name="Melville S.E."/>
            <person name="Gibson W."/>
            <person name="Barry J.D."/>
            <person name="Berriman M."/>
            <person name="Hertz-Fowler C."/>
        </authorList>
    </citation>
    <scope>NUCLEOTIDE SEQUENCE [LARGE SCALE GENOMIC DNA]</scope>
    <source>
        <strain evidence="10">MHOM/CI/86/DAL972</strain>
    </source>
</reference>
<evidence type="ECO:0000259" key="7">
    <source>
        <dbReference type="PROSITE" id="PS51192"/>
    </source>
</evidence>
<evidence type="ECO:0000256" key="6">
    <source>
        <dbReference type="SAM" id="MobiDB-lite"/>
    </source>
</evidence>
<dbReference type="EMBL" id="FN554973">
    <property type="protein sequence ID" value="CBH15123.1"/>
    <property type="molecule type" value="Genomic_DNA"/>
</dbReference>
<dbReference type="InterPro" id="IPR014001">
    <property type="entry name" value="Helicase_ATP-bd"/>
</dbReference>
<keyword evidence="2 5" id="KW-0378">Hydrolase</keyword>
<evidence type="ECO:0000256" key="3">
    <source>
        <dbReference type="ARBA" id="ARBA00022840"/>
    </source>
</evidence>
<dbReference type="SMART" id="SM00490">
    <property type="entry name" value="HELICc"/>
    <property type="match status" value="1"/>
</dbReference>